<gene>
    <name evidence="7" type="primary">LOC18604681</name>
</gene>
<dbReference type="GO" id="GO:0008270">
    <property type="term" value="F:zinc ion binding"/>
    <property type="evidence" value="ECO:0007669"/>
    <property type="project" value="UniProtKB-KW"/>
</dbReference>
<evidence type="ECO:0000256" key="1">
    <source>
        <dbReference type="ARBA" id="ARBA00022723"/>
    </source>
</evidence>
<dbReference type="KEGG" id="tcc:18604681"/>
<dbReference type="AlphaFoldDB" id="A0AB32VZ52"/>
<reference evidence="7" key="2">
    <citation type="submission" date="2025-08" db="UniProtKB">
        <authorList>
            <consortium name="RefSeq"/>
        </authorList>
    </citation>
    <scope>IDENTIFICATION</scope>
</reference>
<keyword evidence="1" id="KW-0479">Metal-binding</keyword>
<accession>A0AB32VZ52</accession>
<dbReference type="InterPro" id="IPR018289">
    <property type="entry name" value="MULE_transposase_dom"/>
</dbReference>
<evidence type="ECO:0000259" key="5">
    <source>
        <dbReference type="PROSITE" id="PS50966"/>
    </source>
</evidence>
<name>A0AB32VZ52_THECC</name>
<evidence type="ECO:0000256" key="3">
    <source>
        <dbReference type="ARBA" id="ARBA00022833"/>
    </source>
</evidence>
<dbReference type="Pfam" id="PF10551">
    <property type="entry name" value="MULE"/>
    <property type="match status" value="1"/>
</dbReference>
<dbReference type="PROSITE" id="PS50966">
    <property type="entry name" value="ZF_SWIM"/>
    <property type="match status" value="1"/>
</dbReference>
<evidence type="ECO:0000313" key="6">
    <source>
        <dbReference type="Proteomes" id="UP000694886"/>
    </source>
</evidence>
<evidence type="ECO:0000256" key="2">
    <source>
        <dbReference type="ARBA" id="ARBA00022771"/>
    </source>
</evidence>
<dbReference type="InterPro" id="IPR007527">
    <property type="entry name" value="Znf_SWIM"/>
</dbReference>
<proteinExistence type="predicted"/>
<dbReference type="GeneID" id="18604681"/>
<feature type="domain" description="SWIM-type" evidence="5">
    <location>
        <begin position="194"/>
        <end position="235"/>
    </location>
</feature>
<keyword evidence="2 4" id="KW-0863">Zinc-finger</keyword>
<sequence length="274" mass="31673">MWPVVAIDATHLKGKFKGILFVAICKDANEQIYPLAIGIGHVEDEESWSWFLNQLRRAIGCPENAMFIFYKHLGIKNVVEKVYKDAHHDLCNYHLGKNFKNRFKREDVATIFTMVANCYRVTDFDRHMNQLKQLCKPAYDILIRLGPERWALAPSPVRRYKLMTSNTTECINSCLRLLNEASHFFVQAIDRVEFQVIGGSKDRVMNLSTKECSCGEFQFNLLLCTHAMAAISKCKRVAIEFCSDYYKTRSWAEGYAVPIRPIGHPSEWDIPYDM</sequence>
<dbReference type="Pfam" id="PF04434">
    <property type="entry name" value="SWIM"/>
    <property type="match status" value="1"/>
</dbReference>
<dbReference type="SMART" id="SM00575">
    <property type="entry name" value="ZnF_PMZ"/>
    <property type="match status" value="1"/>
</dbReference>
<evidence type="ECO:0000256" key="4">
    <source>
        <dbReference type="PROSITE-ProRule" id="PRU00325"/>
    </source>
</evidence>
<dbReference type="Gramene" id="Tc03v2_t007290.1">
    <property type="protein sequence ID" value="Tc03v2_p007290.1"/>
    <property type="gene ID" value="Tc03v2_g007290"/>
</dbReference>
<protein>
    <submittedName>
        <fullName evidence="7">Uncharacterized protein LOC18604681</fullName>
    </submittedName>
</protein>
<dbReference type="Proteomes" id="UP000694886">
    <property type="component" value="Chromosome 3"/>
</dbReference>
<dbReference type="RefSeq" id="XP_017972557.1">
    <property type="nucleotide sequence ID" value="XM_018117068.1"/>
</dbReference>
<dbReference type="PANTHER" id="PTHR31973">
    <property type="entry name" value="POLYPROTEIN, PUTATIVE-RELATED"/>
    <property type="match status" value="1"/>
</dbReference>
<keyword evidence="3" id="KW-0862">Zinc</keyword>
<organism evidence="6 7">
    <name type="scientific">Theobroma cacao</name>
    <name type="common">Cacao</name>
    <name type="synonym">Cocoa</name>
    <dbReference type="NCBI Taxonomy" id="3641"/>
    <lineage>
        <taxon>Eukaryota</taxon>
        <taxon>Viridiplantae</taxon>
        <taxon>Streptophyta</taxon>
        <taxon>Embryophyta</taxon>
        <taxon>Tracheophyta</taxon>
        <taxon>Spermatophyta</taxon>
        <taxon>Magnoliopsida</taxon>
        <taxon>eudicotyledons</taxon>
        <taxon>Gunneridae</taxon>
        <taxon>Pentapetalae</taxon>
        <taxon>rosids</taxon>
        <taxon>malvids</taxon>
        <taxon>Malvales</taxon>
        <taxon>Malvaceae</taxon>
        <taxon>Byttnerioideae</taxon>
        <taxon>Theobroma</taxon>
    </lineage>
</organism>
<dbReference type="PANTHER" id="PTHR31973:SF195">
    <property type="entry name" value="MUDR FAMILY TRANSPOSASE"/>
    <property type="match status" value="1"/>
</dbReference>
<evidence type="ECO:0000313" key="7">
    <source>
        <dbReference type="RefSeq" id="XP_017972557.1"/>
    </source>
</evidence>
<dbReference type="InterPro" id="IPR006564">
    <property type="entry name" value="Znf_PMZ"/>
</dbReference>
<reference evidence="6" key="1">
    <citation type="journal article" date="1997" name="Nucleic Acids Res.">
        <title>tRNAscan-SE: a program for improved detection of transfer RNA genes in genomic sequence.</title>
        <authorList>
            <person name="Lowe T.M."/>
            <person name="Eddy S.R."/>
        </authorList>
    </citation>
    <scope>NUCLEOTIDE SEQUENCE [LARGE SCALE GENOMIC DNA]</scope>
    <source>
        <strain evidence="6">r\B97-61/B2</strain>
    </source>
</reference>